<evidence type="ECO:0000256" key="1">
    <source>
        <dbReference type="ARBA" id="ARBA00022723"/>
    </source>
</evidence>
<organism evidence="6">
    <name type="scientific">Schistosoma haematobium</name>
    <name type="common">Blood fluke</name>
    <dbReference type="NCBI Taxonomy" id="6185"/>
    <lineage>
        <taxon>Eukaryota</taxon>
        <taxon>Metazoa</taxon>
        <taxon>Spiralia</taxon>
        <taxon>Lophotrochozoa</taxon>
        <taxon>Platyhelminthes</taxon>
        <taxon>Trematoda</taxon>
        <taxon>Digenea</taxon>
        <taxon>Strigeidida</taxon>
        <taxon>Schistosomatoidea</taxon>
        <taxon>Schistosomatidae</taxon>
        <taxon>Schistosoma</taxon>
    </lineage>
</organism>
<evidence type="ECO:0000313" key="6">
    <source>
        <dbReference type="EMBL" id="KGB35197.1"/>
    </source>
</evidence>
<gene>
    <name evidence="6" type="ORF">MS3_03444</name>
</gene>
<dbReference type="InterPro" id="IPR013083">
    <property type="entry name" value="Znf_RING/FYVE/PHD"/>
</dbReference>
<dbReference type="PANTHER" id="PTHR46453:SF5">
    <property type="entry name" value="PROTEIN KINASE C-BINDING PROTEIN 1 ISOFORM X1"/>
    <property type="match status" value="1"/>
</dbReference>
<dbReference type="InterPro" id="IPR036427">
    <property type="entry name" value="Bromodomain-like_sf"/>
</dbReference>
<keyword evidence="1" id="KW-0479">Metal-binding</keyword>
<reference evidence="6" key="1">
    <citation type="journal article" date="2012" name="Nat. Genet.">
        <title>Whole-genome sequence of Schistosoma haematobium.</title>
        <authorList>
            <person name="Young N.D."/>
            <person name="Jex A.R."/>
            <person name="Li B."/>
            <person name="Liu S."/>
            <person name="Yang L."/>
            <person name="Xiong Z."/>
            <person name="Li Y."/>
            <person name="Cantacessi C."/>
            <person name="Hall R.S."/>
            <person name="Xu X."/>
            <person name="Chen F."/>
            <person name="Wu X."/>
            <person name="Zerlotini A."/>
            <person name="Oliveira G."/>
            <person name="Hofmann A."/>
            <person name="Zhang G."/>
            <person name="Fang X."/>
            <person name="Kang Y."/>
            <person name="Campbell B.E."/>
            <person name="Loukas A."/>
            <person name="Ranganathan S."/>
            <person name="Rollinson D."/>
            <person name="Rinaldi G."/>
            <person name="Brindley P.J."/>
            <person name="Yang H."/>
            <person name="Wang J."/>
            <person name="Wang J."/>
            <person name="Gasser R.B."/>
        </authorList>
    </citation>
    <scope>NUCLEOTIDE SEQUENCE [LARGE SCALE GENOMIC DNA]</scope>
</reference>
<dbReference type="InterPro" id="IPR011011">
    <property type="entry name" value="Znf_FYVE_PHD"/>
</dbReference>
<accession>A0A094ZMC1</accession>
<sequence length="212" mass="24689">MISQPVVFKLARQEMHLESNVSSDNIDITPPLANTQSGNTSDNNTVELDHTNNSTQLITVVICSYCPRVFHATCLCATDFPDIWLCPECQDVMLAECSLYQLESWCNITEDQLKRMLFFLLDRLSRQSWARYFREPVDSTIVKNYKELIKYPIDLRTLYTSMKSLTSELSHVGRCRLRGWGPRYDSNRWLETLIDMAQNRLQWRSLHPNTSN</sequence>
<dbReference type="Pfam" id="PF00439">
    <property type="entry name" value="Bromodomain"/>
    <property type="match status" value="1"/>
</dbReference>
<evidence type="ECO:0000256" key="2">
    <source>
        <dbReference type="ARBA" id="ARBA00022771"/>
    </source>
</evidence>
<keyword evidence="3" id="KW-0862">Zinc</keyword>
<keyword evidence="4" id="KW-0103">Bromodomain</keyword>
<dbReference type="InterPro" id="IPR001487">
    <property type="entry name" value="Bromodomain"/>
</dbReference>
<dbReference type="PANTHER" id="PTHR46453">
    <property type="entry name" value="PROTEIN KINASE C-BINDING PROTEIN 1"/>
    <property type="match status" value="1"/>
</dbReference>
<evidence type="ECO:0000259" key="5">
    <source>
        <dbReference type="Pfam" id="PF00439"/>
    </source>
</evidence>
<dbReference type="STRING" id="6185.A0A094ZMC1"/>
<proteinExistence type="predicted"/>
<dbReference type="Gene3D" id="1.20.920.10">
    <property type="entry name" value="Bromodomain-like"/>
    <property type="match status" value="1"/>
</dbReference>
<keyword evidence="2" id="KW-0863">Zinc-finger</keyword>
<dbReference type="SUPFAM" id="SSF57903">
    <property type="entry name" value="FYVE/PHD zinc finger"/>
    <property type="match status" value="1"/>
</dbReference>
<dbReference type="GO" id="GO:0003714">
    <property type="term" value="F:transcription corepressor activity"/>
    <property type="evidence" value="ECO:0007669"/>
    <property type="project" value="TreeGrafter"/>
</dbReference>
<name>A0A094ZMC1_SCHHA</name>
<dbReference type="AlphaFoldDB" id="A0A094ZMC1"/>
<dbReference type="GO" id="GO:0008270">
    <property type="term" value="F:zinc ion binding"/>
    <property type="evidence" value="ECO:0007669"/>
    <property type="project" value="UniProtKB-KW"/>
</dbReference>
<keyword evidence="6" id="KW-0418">Kinase</keyword>
<feature type="domain" description="Bromo" evidence="5">
    <location>
        <begin position="120"/>
        <end position="161"/>
    </location>
</feature>
<dbReference type="GO" id="GO:0016301">
    <property type="term" value="F:kinase activity"/>
    <property type="evidence" value="ECO:0007669"/>
    <property type="project" value="UniProtKB-KW"/>
</dbReference>
<dbReference type="Gene3D" id="3.30.40.10">
    <property type="entry name" value="Zinc/RING finger domain, C3HC4 (zinc finger)"/>
    <property type="match status" value="1"/>
</dbReference>
<dbReference type="SUPFAM" id="SSF47370">
    <property type="entry name" value="Bromodomain"/>
    <property type="match status" value="1"/>
</dbReference>
<dbReference type="EMBL" id="KL250664">
    <property type="protein sequence ID" value="KGB35197.1"/>
    <property type="molecule type" value="Genomic_DNA"/>
</dbReference>
<dbReference type="GO" id="GO:0005737">
    <property type="term" value="C:cytoplasm"/>
    <property type="evidence" value="ECO:0007669"/>
    <property type="project" value="TreeGrafter"/>
</dbReference>
<keyword evidence="6" id="KW-0808">Transferase</keyword>
<evidence type="ECO:0000256" key="3">
    <source>
        <dbReference type="ARBA" id="ARBA00022833"/>
    </source>
</evidence>
<dbReference type="GO" id="GO:0005634">
    <property type="term" value="C:nucleus"/>
    <property type="evidence" value="ECO:0007669"/>
    <property type="project" value="TreeGrafter"/>
</dbReference>
<protein>
    <submittedName>
        <fullName evidence="6">Protein kinase C-binding protein 1</fullName>
    </submittedName>
</protein>
<evidence type="ECO:0000256" key="4">
    <source>
        <dbReference type="ARBA" id="ARBA00023117"/>
    </source>
</evidence>